<dbReference type="AlphaFoldDB" id="A0AAD5XIQ8"/>
<comment type="caution">
    <text evidence="3">The sequence shown here is derived from an EMBL/GenBank/DDBJ whole genome shotgun (WGS) entry which is preliminary data.</text>
</comment>
<gene>
    <name evidence="3" type="ORF">HK100_005897</name>
</gene>
<accession>A0AAD5XIQ8</accession>
<evidence type="ECO:0000259" key="2">
    <source>
        <dbReference type="PROSITE" id="PS51745"/>
    </source>
</evidence>
<dbReference type="SMART" id="SM00666">
    <property type="entry name" value="PB1"/>
    <property type="match status" value="1"/>
</dbReference>
<feature type="compositionally biased region" description="Low complexity" evidence="1">
    <location>
        <begin position="421"/>
        <end position="435"/>
    </location>
</feature>
<dbReference type="InterPro" id="IPR053793">
    <property type="entry name" value="PB1-like"/>
</dbReference>
<feature type="compositionally biased region" description="Polar residues" evidence="1">
    <location>
        <begin position="400"/>
        <end position="409"/>
    </location>
</feature>
<dbReference type="Pfam" id="PF00564">
    <property type="entry name" value="PB1"/>
    <property type="match status" value="1"/>
</dbReference>
<evidence type="ECO:0000313" key="4">
    <source>
        <dbReference type="Proteomes" id="UP001211907"/>
    </source>
</evidence>
<dbReference type="Gene3D" id="3.10.20.90">
    <property type="entry name" value="Phosphatidylinositol 3-kinase Catalytic Subunit, Chain A, domain 1"/>
    <property type="match status" value="1"/>
</dbReference>
<dbReference type="SUPFAM" id="SSF54277">
    <property type="entry name" value="CAD &amp; PB1 domains"/>
    <property type="match status" value="1"/>
</dbReference>
<dbReference type="EMBL" id="JADGJH010000274">
    <property type="protein sequence ID" value="KAJ3131895.1"/>
    <property type="molecule type" value="Genomic_DNA"/>
</dbReference>
<feature type="region of interest" description="Disordered" evidence="1">
    <location>
        <begin position="1"/>
        <end position="31"/>
    </location>
</feature>
<keyword evidence="4" id="KW-1185">Reference proteome</keyword>
<dbReference type="Proteomes" id="UP001211907">
    <property type="component" value="Unassembled WGS sequence"/>
</dbReference>
<protein>
    <recommendedName>
        <fullName evidence="2">PB1 domain-containing protein</fullName>
    </recommendedName>
</protein>
<feature type="domain" description="PB1" evidence="2">
    <location>
        <begin position="98"/>
        <end position="180"/>
    </location>
</feature>
<dbReference type="InterPro" id="IPR000270">
    <property type="entry name" value="PB1_dom"/>
</dbReference>
<proteinExistence type="predicted"/>
<name>A0AAD5XIQ8_9FUNG</name>
<feature type="region of interest" description="Disordered" evidence="1">
    <location>
        <begin position="399"/>
        <end position="435"/>
    </location>
</feature>
<reference evidence="3" key="1">
    <citation type="submission" date="2020-05" db="EMBL/GenBank/DDBJ databases">
        <title>Phylogenomic resolution of chytrid fungi.</title>
        <authorList>
            <person name="Stajich J.E."/>
            <person name="Amses K."/>
            <person name="Simmons R."/>
            <person name="Seto K."/>
            <person name="Myers J."/>
            <person name="Bonds A."/>
            <person name="Quandt C.A."/>
            <person name="Barry K."/>
            <person name="Liu P."/>
            <person name="Grigoriev I."/>
            <person name="Longcore J.E."/>
            <person name="James T.Y."/>
        </authorList>
    </citation>
    <scope>NUCLEOTIDE SEQUENCE</scope>
    <source>
        <strain evidence="3">JEL0513</strain>
    </source>
</reference>
<dbReference type="PROSITE" id="PS51745">
    <property type="entry name" value="PB1"/>
    <property type="match status" value="1"/>
</dbReference>
<evidence type="ECO:0000256" key="1">
    <source>
        <dbReference type="SAM" id="MobiDB-lite"/>
    </source>
</evidence>
<sequence>MERVITASPSGVDEDFEQQQQREQQVTAPGAQRIIFAEPELDEEPELNTVPEQQQIHSQRIVFAEPEDADHVEVPAPTPIIPKAQTSVEVIQPQNQKLLNFKAEHGAVVKQISFERGEAASVSWLRFQQRIAQIFHLSDQKSVAVAYVDSDGDRITVDSDIDLRYLLRLTKIPKLIVSVTPTINELTQVASPIPEVTARVDSLSVLPLDASPESLIVIDMLVDLVFSNPAAMRDAIGTLQELANKSNIPVEEIFNTFNEKLKIHVPKEAVFSENHVLTCSVITDACRHLHYELTPGSENDLPPSYDSVEFSAESIKAAEGFDDKSKHNFASKERLTVYNAATQQSNRYPTSPPSSPVPETSVAITTAQFQAQARAQRNKLSEEPSGNSLNQYLSHKFTHHTTFPNSTSPSPAPIPPHSEWSSPVRAPSSASLSSSKSSSLFVHHNFASTLRNAIDRASATHAQVHEKVVSQHPWLGRAIASAHAAKEEVCATMDTFEPVRTLKEEANGAFKWLHQATWSALEMACANGGEEGAAAKKEVVKRVIESGEAGNVDRWKVEEIVERTGGDYNAVVRELVQERLKD</sequence>
<organism evidence="3 4">
    <name type="scientific">Physocladia obscura</name>
    <dbReference type="NCBI Taxonomy" id="109957"/>
    <lineage>
        <taxon>Eukaryota</taxon>
        <taxon>Fungi</taxon>
        <taxon>Fungi incertae sedis</taxon>
        <taxon>Chytridiomycota</taxon>
        <taxon>Chytridiomycota incertae sedis</taxon>
        <taxon>Chytridiomycetes</taxon>
        <taxon>Chytridiales</taxon>
        <taxon>Chytriomycetaceae</taxon>
        <taxon>Physocladia</taxon>
    </lineage>
</organism>
<dbReference type="CDD" id="cd05992">
    <property type="entry name" value="PB1"/>
    <property type="match status" value="1"/>
</dbReference>
<evidence type="ECO:0000313" key="3">
    <source>
        <dbReference type="EMBL" id="KAJ3131895.1"/>
    </source>
</evidence>